<evidence type="ECO:0000256" key="4">
    <source>
        <dbReference type="ARBA" id="ARBA00023015"/>
    </source>
</evidence>
<keyword evidence="2 6" id="KW-0853">WD repeat</keyword>
<dbReference type="Gene3D" id="2.130.10.10">
    <property type="entry name" value="YVTN repeat-like/Quinoprotein amine dehydrogenase"/>
    <property type="match status" value="1"/>
</dbReference>
<proteinExistence type="inferred from homology"/>
<dbReference type="EMBL" id="ML977151">
    <property type="protein sequence ID" value="KAF1987660.1"/>
    <property type="molecule type" value="Genomic_DNA"/>
</dbReference>
<dbReference type="PROSITE" id="PS50082">
    <property type="entry name" value="WD_REPEATS_2"/>
    <property type="match status" value="2"/>
</dbReference>
<gene>
    <name evidence="8" type="ORF">K402DRAFT_392471</name>
</gene>
<dbReference type="PANTHER" id="PTHR10253">
    <property type="entry name" value="POLYCOMB PROTEIN"/>
    <property type="match status" value="1"/>
</dbReference>
<evidence type="ECO:0000256" key="1">
    <source>
        <dbReference type="ARBA" id="ARBA00008075"/>
    </source>
</evidence>
<evidence type="ECO:0000313" key="9">
    <source>
        <dbReference type="Proteomes" id="UP000800041"/>
    </source>
</evidence>
<keyword evidence="3" id="KW-0677">Repeat</keyword>
<comment type="similarity">
    <text evidence="1">Belongs to the WD repeat ESC family.</text>
</comment>
<feature type="repeat" description="WD" evidence="6">
    <location>
        <begin position="122"/>
        <end position="157"/>
    </location>
</feature>
<dbReference type="InterPro" id="IPR015943">
    <property type="entry name" value="WD40/YVTN_repeat-like_dom_sf"/>
</dbReference>
<keyword evidence="9" id="KW-1185">Reference proteome</keyword>
<evidence type="ECO:0000256" key="5">
    <source>
        <dbReference type="ARBA" id="ARBA00023163"/>
    </source>
</evidence>
<evidence type="ECO:0000256" key="2">
    <source>
        <dbReference type="ARBA" id="ARBA00022574"/>
    </source>
</evidence>
<name>A0A6G1H3R0_9PEZI</name>
<sequence length="420" mass="46527">MDVNLRVSARLGDKDSQVDTGLFDVKFYPYTAPSVDPVFAVVGGEHTFVCRLQKPENEKLEINNGIEILRWFKDEDTDHEYGKLNSLTWSKDSAGDPLVCVSGVSPKIKILNVKTGKLINTLIGHGQIVNDLTTSPLCPSIIASGSQDCTIRLWNLNPARGRSPCMLILAGQGTKETILSVSFHPCGRYLISGGMDTQITLWALPELDGDAPPQDDGKVDVMHFPHFSTREVHADYVDCVQFYGDLVLSRAANENKIILWKIDGFSSTNAVPDRDAVPPVDHKAGLTRSCFGGKFQVLLQFEVPLSENFYMRFSLFHQPDMRPIMGIGTQKSKFLFWDLQSLEEGVPRKAQTAKGKEKQTDGAESKDMIDDPFQLIPAQKTISASKKVDFAGRQMAWSNDGEWCVGVGDFGMVCVFSRNV</sequence>
<dbReference type="Proteomes" id="UP000800041">
    <property type="component" value="Unassembled WGS sequence"/>
</dbReference>
<protein>
    <submittedName>
        <fullName evidence="8">WD40 repeat-like protein</fullName>
    </submittedName>
</protein>
<evidence type="ECO:0000256" key="6">
    <source>
        <dbReference type="PROSITE-ProRule" id="PRU00221"/>
    </source>
</evidence>
<dbReference type="AlphaFoldDB" id="A0A6G1H3R0"/>
<dbReference type="OrthoDB" id="7318948at2759"/>
<accession>A0A6G1H3R0</accession>
<dbReference type="SMART" id="SM00320">
    <property type="entry name" value="WD40"/>
    <property type="match status" value="3"/>
</dbReference>
<keyword evidence="4" id="KW-0805">Transcription regulation</keyword>
<dbReference type="SUPFAM" id="SSF50978">
    <property type="entry name" value="WD40 repeat-like"/>
    <property type="match status" value="1"/>
</dbReference>
<evidence type="ECO:0000313" key="8">
    <source>
        <dbReference type="EMBL" id="KAF1987660.1"/>
    </source>
</evidence>
<dbReference type="Pfam" id="PF00400">
    <property type="entry name" value="WD40"/>
    <property type="match status" value="2"/>
</dbReference>
<evidence type="ECO:0000256" key="7">
    <source>
        <dbReference type="SAM" id="MobiDB-lite"/>
    </source>
</evidence>
<feature type="compositionally biased region" description="Basic and acidic residues" evidence="7">
    <location>
        <begin position="354"/>
        <end position="367"/>
    </location>
</feature>
<reference evidence="8" key="1">
    <citation type="journal article" date="2020" name="Stud. Mycol.">
        <title>101 Dothideomycetes genomes: a test case for predicting lifestyles and emergence of pathogens.</title>
        <authorList>
            <person name="Haridas S."/>
            <person name="Albert R."/>
            <person name="Binder M."/>
            <person name="Bloem J."/>
            <person name="Labutti K."/>
            <person name="Salamov A."/>
            <person name="Andreopoulos B."/>
            <person name="Baker S."/>
            <person name="Barry K."/>
            <person name="Bills G."/>
            <person name="Bluhm B."/>
            <person name="Cannon C."/>
            <person name="Castanera R."/>
            <person name="Culley D."/>
            <person name="Daum C."/>
            <person name="Ezra D."/>
            <person name="Gonzalez J."/>
            <person name="Henrissat B."/>
            <person name="Kuo A."/>
            <person name="Liang C."/>
            <person name="Lipzen A."/>
            <person name="Lutzoni F."/>
            <person name="Magnuson J."/>
            <person name="Mondo S."/>
            <person name="Nolan M."/>
            <person name="Ohm R."/>
            <person name="Pangilinan J."/>
            <person name="Park H.-J."/>
            <person name="Ramirez L."/>
            <person name="Alfaro M."/>
            <person name="Sun H."/>
            <person name="Tritt A."/>
            <person name="Yoshinaga Y."/>
            <person name="Zwiers L.-H."/>
            <person name="Turgeon B."/>
            <person name="Goodwin S."/>
            <person name="Spatafora J."/>
            <person name="Crous P."/>
            <person name="Grigoriev I."/>
        </authorList>
    </citation>
    <scope>NUCLEOTIDE SEQUENCE</scope>
    <source>
        <strain evidence="8">CBS 113979</strain>
    </source>
</reference>
<dbReference type="InterPro" id="IPR051243">
    <property type="entry name" value="PcG_WD-repeat"/>
</dbReference>
<dbReference type="InterPro" id="IPR019775">
    <property type="entry name" value="WD40_repeat_CS"/>
</dbReference>
<dbReference type="PROSITE" id="PS50294">
    <property type="entry name" value="WD_REPEATS_REGION"/>
    <property type="match status" value="2"/>
</dbReference>
<dbReference type="InterPro" id="IPR001680">
    <property type="entry name" value="WD40_rpt"/>
</dbReference>
<feature type="region of interest" description="Disordered" evidence="7">
    <location>
        <begin position="347"/>
        <end position="367"/>
    </location>
</feature>
<keyword evidence="5" id="KW-0804">Transcription</keyword>
<dbReference type="InterPro" id="IPR036322">
    <property type="entry name" value="WD40_repeat_dom_sf"/>
</dbReference>
<feature type="repeat" description="WD" evidence="6">
    <location>
        <begin position="171"/>
        <end position="202"/>
    </location>
</feature>
<dbReference type="PROSITE" id="PS00678">
    <property type="entry name" value="WD_REPEATS_1"/>
    <property type="match status" value="1"/>
</dbReference>
<evidence type="ECO:0000256" key="3">
    <source>
        <dbReference type="ARBA" id="ARBA00022737"/>
    </source>
</evidence>
<organism evidence="8 9">
    <name type="scientific">Aulographum hederae CBS 113979</name>
    <dbReference type="NCBI Taxonomy" id="1176131"/>
    <lineage>
        <taxon>Eukaryota</taxon>
        <taxon>Fungi</taxon>
        <taxon>Dikarya</taxon>
        <taxon>Ascomycota</taxon>
        <taxon>Pezizomycotina</taxon>
        <taxon>Dothideomycetes</taxon>
        <taxon>Pleosporomycetidae</taxon>
        <taxon>Aulographales</taxon>
        <taxon>Aulographaceae</taxon>
    </lineage>
</organism>